<feature type="domain" description="EAL" evidence="2">
    <location>
        <begin position="305"/>
        <end position="559"/>
    </location>
</feature>
<evidence type="ECO:0000259" key="2">
    <source>
        <dbReference type="PROSITE" id="PS50883"/>
    </source>
</evidence>
<evidence type="ECO:0000256" key="1">
    <source>
        <dbReference type="SAM" id="Phobius"/>
    </source>
</evidence>
<dbReference type="InterPro" id="IPR000160">
    <property type="entry name" value="GGDEF_dom"/>
</dbReference>
<accession>A0AAD0UR09</accession>
<dbReference type="KEGG" id="lkm:EFP84_16670"/>
<dbReference type="RefSeq" id="WP_123180084.1">
    <property type="nucleotide sequence ID" value="NZ_CP033614.1"/>
</dbReference>
<reference evidence="4 5" key="1">
    <citation type="submission" date="2018-11" db="EMBL/GenBank/DDBJ databases">
        <title>Complete genome sequence of Leptospira kmetyi isolate LS 001/16 from soil sample associated with a leptospirosis patient in Kelantan.</title>
        <authorList>
            <person name="Muhammad Yusoff F."/>
            <person name="Muhammad Yusoff S."/>
            <person name="Ahmad M.N."/>
            <person name="Yusof N.Y."/>
            <person name="Aziah I."/>
        </authorList>
    </citation>
    <scope>NUCLEOTIDE SEQUENCE [LARGE SCALE GENOMIC DNA]</scope>
    <source>
        <strain evidence="4 5">LS 001/16</strain>
    </source>
</reference>
<dbReference type="Gene3D" id="3.20.20.450">
    <property type="entry name" value="EAL domain"/>
    <property type="match status" value="1"/>
</dbReference>
<evidence type="ECO:0000313" key="4">
    <source>
        <dbReference type="EMBL" id="AYV56973.1"/>
    </source>
</evidence>
<organism evidence="4 5">
    <name type="scientific">Leptospira kmetyi</name>
    <dbReference type="NCBI Taxonomy" id="408139"/>
    <lineage>
        <taxon>Bacteria</taxon>
        <taxon>Pseudomonadati</taxon>
        <taxon>Spirochaetota</taxon>
        <taxon>Spirochaetia</taxon>
        <taxon>Leptospirales</taxon>
        <taxon>Leptospiraceae</taxon>
        <taxon>Leptospira</taxon>
    </lineage>
</organism>
<dbReference type="InterPro" id="IPR035919">
    <property type="entry name" value="EAL_sf"/>
</dbReference>
<dbReference type="PANTHER" id="PTHR33121">
    <property type="entry name" value="CYCLIC DI-GMP PHOSPHODIESTERASE PDEF"/>
    <property type="match status" value="1"/>
</dbReference>
<dbReference type="Pfam" id="PF00990">
    <property type="entry name" value="GGDEF"/>
    <property type="match status" value="1"/>
</dbReference>
<dbReference type="PROSITE" id="PS50883">
    <property type="entry name" value="EAL"/>
    <property type="match status" value="1"/>
</dbReference>
<dbReference type="FunFam" id="3.20.20.450:FF:000001">
    <property type="entry name" value="Cyclic di-GMP phosphodiesterase yahA"/>
    <property type="match status" value="1"/>
</dbReference>
<feature type="domain" description="GGDEF" evidence="3">
    <location>
        <begin position="163"/>
        <end position="297"/>
    </location>
</feature>
<evidence type="ECO:0000259" key="3">
    <source>
        <dbReference type="PROSITE" id="PS50887"/>
    </source>
</evidence>
<dbReference type="GO" id="GO:0071111">
    <property type="term" value="F:cyclic-guanylate-specific phosphodiesterase activity"/>
    <property type="evidence" value="ECO:0007669"/>
    <property type="project" value="InterPro"/>
</dbReference>
<evidence type="ECO:0000313" key="5">
    <source>
        <dbReference type="Proteomes" id="UP000276407"/>
    </source>
</evidence>
<dbReference type="SUPFAM" id="SSF55073">
    <property type="entry name" value="Nucleotide cyclase"/>
    <property type="match status" value="1"/>
</dbReference>
<dbReference type="SMART" id="SM00052">
    <property type="entry name" value="EAL"/>
    <property type="match status" value="1"/>
</dbReference>
<dbReference type="Proteomes" id="UP000276407">
    <property type="component" value="Chromosome 1"/>
</dbReference>
<dbReference type="CDD" id="cd01948">
    <property type="entry name" value="EAL"/>
    <property type="match status" value="1"/>
</dbReference>
<gene>
    <name evidence="4" type="ORF">EFP84_16670</name>
</gene>
<dbReference type="InterPro" id="IPR043128">
    <property type="entry name" value="Rev_trsase/Diguanyl_cyclase"/>
</dbReference>
<dbReference type="InterPro" id="IPR001633">
    <property type="entry name" value="EAL_dom"/>
</dbReference>
<proteinExistence type="predicted"/>
<dbReference type="Pfam" id="PF00563">
    <property type="entry name" value="EAL"/>
    <property type="match status" value="1"/>
</dbReference>
<keyword evidence="1" id="KW-0812">Transmembrane</keyword>
<protein>
    <submittedName>
        <fullName evidence="4">GGDEF domain-containing protein</fullName>
    </submittedName>
</protein>
<feature type="transmembrane region" description="Helical" evidence="1">
    <location>
        <begin position="55"/>
        <end position="77"/>
    </location>
</feature>
<feature type="transmembrane region" description="Helical" evidence="1">
    <location>
        <begin position="21"/>
        <end position="43"/>
    </location>
</feature>
<dbReference type="InterPro" id="IPR029787">
    <property type="entry name" value="Nucleotide_cyclase"/>
</dbReference>
<dbReference type="AlphaFoldDB" id="A0AAD0UR09"/>
<dbReference type="SMART" id="SM00267">
    <property type="entry name" value="GGDEF"/>
    <property type="match status" value="1"/>
</dbReference>
<dbReference type="PROSITE" id="PS50887">
    <property type="entry name" value="GGDEF"/>
    <property type="match status" value="1"/>
</dbReference>
<dbReference type="NCBIfam" id="TIGR00254">
    <property type="entry name" value="GGDEF"/>
    <property type="match status" value="1"/>
</dbReference>
<name>A0AAD0UR09_9LEPT</name>
<keyword evidence="1" id="KW-1133">Transmembrane helix</keyword>
<dbReference type="Gene3D" id="3.30.70.270">
    <property type="match status" value="1"/>
</dbReference>
<dbReference type="SUPFAM" id="SSF141868">
    <property type="entry name" value="EAL domain-like"/>
    <property type="match status" value="1"/>
</dbReference>
<dbReference type="PANTHER" id="PTHR33121:SF71">
    <property type="entry name" value="OXYGEN SENSOR PROTEIN DOSP"/>
    <property type="match status" value="1"/>
</dbReference>
<keyword evidence="1" id="KW-0472">Membrane</keyword>
<dbReference type="CDD" id="cd01949">
    <property type="entry name" value="GGDEF"/>
    <property type="match status" value="1"/>
</dbReference>
<dbReference type="EMBL" id="CP033614">
    <property type="protein sequence ID" value="AYV56973.1"/>
    <property type="molecule type" value="Genomic_DNA"/>
</dbReference>
<dbReference type="InterPro" id="IPR050706">
    <property type="entry name" value="Cyclic-di-GMP_PDE-like"/>
</dbReference>
<sequence>MKEQNLGLYETLSKIKPLKSYTAKILLIAFLGTHVPLITLLVYYVVNTGYDVKTIIQTLLVALLATLGGTGVTLFALHRLLTPITLTSQSLKKYLNEKVLPNLPTDYTDEAGTLMAGTALTVRKLDDVINYLSNYDALTSLPNRDSFVERIYSEIKKSSEDSSNLAVVSFGIQKWKEIKNTFGNHSSDLFLRFIGKRLADLGNNFLILSRSGEGEFSLLYRTNQNAILEAETKVTGILSGFKETLPIAGEEIYVKLNAGISFFPKDGNSSEQLLWKAEAALQGSIALGNDYGFFAHEQNDKLKEKLTFEKELRDAVAKNEFTVLYQPKVDLQSGHLIGTEALVRWNHPSLGVVSPLQFIPLAEETGLIIELGELVLRRACIDLQNWKKQGNPGFRVSVNLSPVQFRKKFLTETILNILKETNTSPEELELEITESALAGDPVSTLEVLNSLHKAGITLSLDDFGTGFSSLSFLSQYPLHTLKIDQSFVKGLSVDSTNESIIKTILALAESLNLNTIAEGIESEDQRELLKAQGCGMGQGFLFSKPLSIRDLETFVKNLSTQPIS</sequence>